<keyword evidence="7" id="KW-0547">Nucleotide-binding</keyword>
<dbReference type="NCBIfam" id="TIGR00150">
    <property type="entry name" value="T6A_YjeE"/>
    <property type="match status" value="1"/>
</dbReference>
<keyword evidence="8" id="KW-0067">ATP-binding</keyword>
<evidence type="ECO:0000313" key="12">
    <source>
        <dbReference type="Proteomes" id="UP001501565"/>
    </source>
</evidence>
<accession>A0ABP7MP44</accession>
<keyword evidence="4" id="KW-0963">Cytoplasm</keyword>
<keyword evidence="12" id="KW-1185">Reference proteome</keyword>
<evidence type="ECO:0000256" key="1">
    <source>
        <dbReference type="ARBA" id="ARBA00004496"/>
    </source>
</evidence>
<dbReference type="PANTHER" id="PTHR33540">
    <property type="entry name" value="TRNA THREONYLCARBAMOYLADENOSINE BIOSYNTHESIS PROTEIN TSAE"/>
    <property type="match status" value="1"/>
</dbReference>
<protein>
    <recommendedName>
        <fullName evidence="3">tRNA threonylcarbamoyladenosine biosynthesis protein TsaE</fullName>
    </recommendedName>
    <alternativeName>
        <fullName evidence="10">t(6)A37 threonylcarbamoyladenosine biosynthesis protein TsaE</fullName>
    </alternativeName>
</protein>
<evidence type="ECO:0000256" key="8">
    <source>
        <dbReference type="ARBA" id="ARBA00022840"/>
    </source>
</evidence>
<dbReference type="PANTHER" id="PTHR33540:SF2">
    <property type="entry name" value="TRNA THREONYLCARBAMOYLADENOSINE BIOSYNTHESIS PROTEIN TSAE"/>
    <property type="match status" value="1"/>
</dbReference>
<evidence type="ECO:0000256" key="7">
    <source>
        <dbReference type="ARBA" id="ARBA00022741"/>
    </source>
</evidence>
<dbReference type="SUPFAM" id="SSF52540">
    <property type="entry name" value="P-loop containing nucleoside triphosphate hydrolases"/>
    <property type="match status" value="1"/>
</dbReference>
<sequence length="160" mass="18267">MLFSRYLENEKETLQVARSLAQALEGRGVVFLQGHLGAGKTTFCRGVLETYGHTGAVKSPTYTLVEPYTLDNLNVYHFDLYRLSDPEELEYMGIRDYFDEGNLCLVEWPEQGEGILPQPDLYVRLQADESGRSMTIESFSEYGRTTLNKFDRIVHRSVEG</sequence>
<evidence type="ECO:0000256" key="9">
    <source>
        <dbReference type="ARBA" id="ARBA00022842"/>
    </source>
</evidence>
<dbReference type="InterPro" id="IPR003442">
    <property type="entry name" value="T6A_TsaE"/>
</dbReference>
<organism evidence="11 12">
    <name type="scientific">Litoribacillus peritrichatus</name>
    <dbReference type="NCBI Taxonomy" id="718191"/>
    <lineage>
        <taxon>Bacteria</taxon>
        <taxon>Pseudomonadati</taxon>
        <taxon>Pseudomonadota</taxon>
        <taxon>Gammaproteobacteria</taxon>
        <taxon>Oceanospirillales</taxon>
        <taxon>Oceanospirillaceae</taxon>
        <taxon>Litoribacillus</taxon>
    </lineage>
</organism>
<dbReference type="RefSeq" id="WP_344798828.1">
    <property type="nucleotide sequence ID" value="NZ_BAABBN010000007.1"/>
</dbReference>
<evidence type="ECO:0000256" key="2">
    <source>
        <dbReference type="ARBA" id="ARBA00007599"/>
    </source>
</evidence>
<evidence type="ECO:0000256" key="4">
    <source>
        <dbReference type="ARBA" id="ARBA00022490"/>
    </source>
</evidence>
<reference evidence="12" key="1">
    <citation type="journal article" date="2019" name="Int. J. Syst. Evol. Microbiol.">
        <title>The Global Catalogue of Microorganisms (GCM) 10K type strain sequencing project: providing services to taxonomists for standard genome sequencing and annotation.</title>
        <authorList>
            <consortium name="The Broad Institute Genomics Platform"/>
            <consortium name="The Broad Institute Genome Sequencing Center for Infectious Disease"/>
            <person name="Wu L."/>
            <person name="Ma J."/>
        </authorList>
    </citation>
    <scope>NUCLEOTIDE SEQUENCE [LARGE SCALE GENOMIC DNA]</scope>
    <source>
        <strain evidence="12">JCM 17551</strain>
    </source>
</reference>
<comment type="subcellular location">
    <subcellularLocation>
        <location evidence="1">Cytoplasm</location>
    </subcellularLocation>
</comment>
<comment type="similarity">
    <text evidence="2">Belongs to the TsaE family.</text>
</comment>
<dbReference type="InterPro" id="IPR027417">
    <property type="entry name" value="P-loop_NTPase"/>
</dbReference>
<gene>
    <name evidence="11" type="primary">tsaE</name>
    <name evidence="11" type="ORF">GCM10022277_24580</name>
</gene>
<comment type="caution">
    <text evidence="11">The sequence shown here is derived from an EMBL/GenBank/DDBJ whole genome shotgun (WGS) entry which is preliminary data.</text>
</comment>
<name>A0ABP7MP44_9GAMM</name>
<proteinExistence type="inferred from homology"/>
<dbReference type="Proteomes" id="UP001501565">
    <property type="component" value="Unassembled WGS sequence"/>
</dbReference>
<keyword evidence="5" id="KW-0819">tRNA processing</keyword>
<evidence type="ECO:0000256" key="3">
    <source>
        <dbReference type="ARBA" id="ARBA00019010"/>
    </source>
</evidence>
<keyword evidence="6" id="KW-0479">Metal-binding</keyword>
<evidence type="ECO:0000313" key="11">
    <source>
        <dbReference type="EMBL" id="GAA3927359.1"/>
    </source>
</evidence>
<dbReference type="Pfam" id="PF02367">
    <property type="entry name" value="TsaE"/>
    <property type="match status" value="1"/>
</dbReference>
<dbReference type="EMBL" id="BAABBN010000007">
    <property type="protein sequence ID" value="GAA3927359.1"/>
    <property type="molecule type" value="Genomic_DNA"/>
</dbReference>
<evidence type="ECO:0000256" key="6">
    <source>
        <dbReference type="ARBA" id="ARBA00022723"/>
    </source>
</evidence>
<evidence type="ECO:0000256" key="5">
    <source>
        <dbReference type="ARBA" id="ARBA00022694"/>
    </source>
</evidence>
<dbReference type="Gene3D" id="3.40.50.300">
    <property type="entry name" value="P-loop containing nucleotide triphosphate hydrolases"/>
    <property type="match status" value="1"/>
</dbReference>
<keyword evidence="9" id="KW-0460">Magnesium</keyword>
<evidence type="ECO:0000256" key="10">
    <source>
        <dbReference type="ARBA" id="ARBA00032441"/>
    </source>
</evidence>